<evidence type="ECO:0000256" key="2">
    <source>
        <dbReference type="ARBA" id="ARBA00022722"/>
    </source>
</evidence>
<name>A0ABQ3KCF4_9DEIO</name>
<feature type="domain" description="Exonuclease VII large subunit C-terminal" evidence="6">
    <location>
        <begin position="152"/>
        <end position="315"/>
    </location>
</feature>
<feature type="domain" description="OB-fold nucleic acid binding" evidence="7">
    <location>
        <begin position="22"/>
        <end position="124"/>
    </location>
</feature>
<evidence type="ECO:0000259" key="6">
    <source>
        <dbReference type="Pfam" id="PF02601"/>
    </source>
</evidence>
<keyword evidence="2 5" id="KW-0540">Nuclease</keyword>
<dbReference type="PANTHER" id="PTHR30008">
    <property type="entry name" value="EXODEOXYRIBONUCLEASE 7 LARGE SUBUNIT"/>
    <property type="match status" value="1"/>
</dbReference>
<evidence type="ECO:0000256" key="1">
    <source>
        <dbReference type="ARBA" id="ARBA00022490"/>
    </source>
</evidence>
<dbReference type="PANTHER" id="PTHR30008:SF0">
    <property type="entry name" value="EXODEOXYRIBONUCLEASE 7 LARGE SUBUNIT"/>
    <property type="match status" value="1"/>
</dbReference>
<dbReference type="InterPro" id="IPR003753">
    <property type="entry name" value="Exonuc_VII_L"/>
</dbReference>
<comment type="catalytic activity">
    <reaction evidence="5">
        <text>Exonucleolytic cleavage in either 5'- to 3'- or 3'- to 5'-direction to yield nucleoside 5'-phosphates.</text>
        <dbReference type="EC" id="3.1.11.6"/>
    </reaction>
</comment>
<comment type="caution">
    <text evidence="8">The sequence shown here is derived from an EMBL/GenBank/DDBJ whole genome shotgun (WGS) entry which is preliminary data.</text>
</comment>
<sequence length="402" mass="43418">MPPRRPARRQSAEPPPPTQWLELSELLDYVGQVLGRGLPGAVWVRAEIAELTDRRHLYLELIQLEGGQQVAKCRAALWARERYALEGKFRRVTGGGLGTGMKVLLFCTAEFHPQYGFSLHIQDIAPEFTLGEAAAQLRAQRETLQAEGVYALNRALPLPADYARLAVIAPEGAAGLGDFHREVAPLQAAGVLDLHYLQATFQGREASASLTRAASAALELHAREPLDALVVIRGGGAATDLAWLNDLDFGRALALFPVPVITGLGHARDDTLPDELAALRTDTPSKAAAHIVRTVVNAAAQAQADWQAIRRAGTEEAVNADAGIRWLRDRLRAAVQRQLTGAERDVTALMRSAVGLSPERTLARGYAVVRSADGVATRAADLRAGEQVTLQFADGEVRAEIR</sequence>
<dbReference type="CDD" id="cd04489">
    <property type="entry name" value="ExoVII_LU_OBF"/>
    <property type="match status" value="1"/>
</dbReference>
<dbReference type="RefSeq" id="WP_189643733.1">
    <property type="nucleotide sequence ID" value="NZ_BNAL01000031.1"/>
</dbReference>
<keyword evidence="9" id="KW-1185">Reference proteome</keyword>
<keyword evidence="4 5" id="KW-0269">Exonuclease</keyword>
<evidence type="ECO:0000313" key="8">
    <source>
        <dbReference type="EMBL" id="GHG08462.1"/>
    </source>
</evidence>
<proteinExistence type="inferred from homology"/>
<accession>A0ABQ3KCF4</accession>
<dbReference type="EMBL" id="BNAL01000031">
    <property type="protein sequence ID" value="GHG08462.1"/>
    <property type="molecule type" value="Genomic_DNA"/>
</dbReference>
<protein>
    <recommendedName>
        <fullName evidence="5">Exodeoxyribonuclease 7 large subunit</fullName>
        <ecNumber evidence="5">3.1.11.6</ecNumber>
    </recommendedName>
</protein>
<dbReference type="EC" id="3.1.11.6" evidence="5"/>
<evidence type="ECO:0000256" key="4">
    <source>
        <dbReference type="ARBA" id="ARBA00022839"/>
    </source>
</evidence>
<evidence type="ECO:0000313" key="9">
    <source>
        <dbReference type="Proteomes" id="UP000632154"/>
    </source>
</evidence>
<keyword evidence="3 5" id="KW-0378">Hydrolase</keyword>
<evidence type="ECO:0000256" key="5">
    <source>
        <dbReference type="RuleBase" id="RU004355"/>
    </source>
</evidence>
<dbReference type="InterPro" id="IPR025824">
    <property type="entry name" value="OB-fold_nuc-bd_dom"/>
</dbReference>
<gene>
    <name evidence="8" type="primary">xseA</name>
    <name evidence="8" type="ORF">GCM10017783_21340</name>
</gene>
<dbReference type="InterPro" id="IPR020579">
    <property type="entry name" value="Exonuc_VII_lsu_C"/>
</dbReference>
<dbReference type="Proteomes" id="UP000632154">
    <property type="component" value="Unassembled WGS sequence"/>
</dbReference>
<comment type="subcellular location">
    <subcellularLocation>
        <location evidence="5">Cytoplasm</location>
    </subcellularLocation>
</comment>
<comment type="similarity">
    <text evidence="5">Belongs to the XseA family.</text>
</comment>
<dbReference type="NCBIfam" id="TIGR00237">
    <property type="entry name" value="xseA"/>
    <property type="match status" value="1"/>
</dbReference>
<dbReference type="Pfam" id="PF13742">
    <property type="entry name" value="tRNA_anti_2"/>
    <property type="match status" value="1"/>
</dbReference>
<reference evidence="9" key="1">
    <citation type="journal article" date="2019" name="Int. J. Syst. Evol. Microbiol.">
        <title>The Global Catalogue of Microorganisms (GCM) 10K type strain sequencing project: providing services to taxonomists for standard genome sequencing and annotation.</title>
        <authorList>
            <consortium name="The Broad Institute Genomics Platform"/>
            <consortium name="The Broad Institute Genome Sequencing Center for Infectious Disease"/>
            <person name="Wu L."/>
            <person name="Ma J."/>
        </authorList>
    </citation>
    <scope>NUCLEOTIDE SEQUENCE [LARGE SCALE GENOMIC DNA]</scope>
    <source>
        <strain evidence="9">CGMCC 1.18439</strain>
    </source>
</reference>
<keyword evidence="1" id="KW-0963">Cytoplasm</keyword>
<dbReference type="Pfam" id="PF02601">
    <property type="entry name" value="Exonuc_VII_L"/>
    <property type="match status" value="1"/>
</dbReference>
<evidence type="ECO:0000259" key="7">
    <source>
        <dbReference type="Pfam" id="PF13742"/>
    </source>
</evidence>
<organism evidence="8 9">
    <name type="scientific">Deinococcus piscis</name>
    <dbReference type="NCBI Taxonomy" id="394230"/>
    <lineage>
        <taxon>Bacteria</taxon>
        <taxon>Thermotogati</taxon>
        <taxon>Deinococcota</taxon>
        <taxon>Deinococci</taxon>
        <taxon>Deinococcales</taxon>
        <taxon>Deinococcaceae</taxon>
        <taxon>Deinococcus</taxon>
    </lineage>
</organism>
<evidence type="ECO:0000256" key="3">
    <source>
        <dbReference type="ARBA" id="ARBA00022801"/>
    </source>
</evidence>